<dbReference type="HOGENOM" id="CLU_161336_2_1_9"/>
<dbReference type="InterPro" id="IPR011033">
    <property type="entry name" value="PRC_barrel-like_sf"/>
</dbReference>
<protein>
    <submittedName>
        <fullName evidence="1">Uncharacterized protein</fullName>
    </submittedName>
</protein>
<accession>F9DP62</accession>
<name>F9DP62_9BACL</name>
<dbReference type="Proteomes" id="UP000005316">
    <property type="component" value="Unassembled WGS sequence"/>
</dbReference>
<dbReference type="AlphaFoldDB" id="F9DP62"/>
<sequence length="104" mass="12324">MMIEDHKRGWIVMLLSELAQKELIQVEEGMRYGFLADTDLLFNHKTGEIIGFEIRKKLGKNLFRQKDHDIVEYIPWHEIVLVGEDRILFGKTHELDRKDVSEDD</sequence>
<reference evidence="1 2" key="1">
    <citation type="submission" date="2011-04" db="EMBL/GenBank/DDBJ databases">
        <authorList>
            <person name="Muzny D."/>
            <person name="Qin X."/>
            <person name="Deng J."/>
            <person name="Jiang H."/>
            <person name="Liu Y."/>
            <person name="Qu J."/>
            <person name="Song X.-Z."/>
            <person name="Zhang L."/>
            <person name="Thornton R."/>
            <person name="Coyle M."/>
            <person name="Francisco L."/>
            <person name="Jackson L."/>
            <person name="Javaid M."/>
            <person name="Korchina V."/>
            <person name="Kovar C."/>
            <person name="Mata R."/>
            <person name="Mathew T."/>
            <person name="Ngo R."/>
            <person name="Nguyen L."/>
            <person name="Nguyen N."/>
            <person name="Okwuonu G."/>
            <person name="Ongeri F."/>
            <person name="Pham C."/>
            <person name="Simmons D."/>
            <person name="Wilczek-Boney K."/>
            <person name="Hale W."/>
            <person name="Jakkamsetti A."/>
            <person name="Pham P."/>
            <person name="Ruth R."/>
            <person name="San Lucas F."/>
            <person name="Warren J."/>
            <person name="Zhang J."/>
            <person name="Zhao Z."/>
            <person name="Zhou C."/>
            <person name="Zhu D."/>
            <person name="Lee S."/>
            <person name="Bess C."/>
            <person name="Blankenburg K."/>
            <person name="Forbes L."/>
            <person name="Fu Q."/>
            <person name="Gubbala S."/>
            <person name="Hirani K."/>
            <person name="Jayaseelan J.C."/>
            <person name="Lara F."/>
            <person name="Munidasa M."/>
            <person name="Palculict T."/>
            <person name="Patil S."/>
            <person name="Pu L.-L."/>
            <person name="Saada N."/>
            <person name="Tang L."/>
            <person name="Weissenberger G."/>
            <person name="Zhu Y."/>
            <person name="Hemphill L."/>
            <person name="Shang Y."/>
            <person name="Youmans B."/>
            <person name="Ayvaz T."/>
            <person name="Ross M."/>
            <person name="Santibanez J."/>
            <person name="Aqrawi P."/>
            <person name="Gross S."/>
            <person name="Joshi V."/>
            <person name="Fowler G."/>
            <person name="Nazareth L."/>
            <person name="Reid J."/>
            <person name="Worley K."/>
            <person name="Petrosino J."/>
            <person name="Highlander S."/>
            <person name="Gibbs R."/>
        </authorList>
    </citation>
    <scope>NUCLEOTIDE SEQUENCE [LARGE SCALE GENOMIC DNA]</scope>
    <source>
        <strain evidence="1 2">2681</strain>
    </source>
</reference>
<gene>
    <name evidence="1" type="ORF">HMPREF9372_0592</name>
</gene>
<dbReference type="eggNOG" id="COG1873">
    <property type="taxonomic scope" value="Bacteria"/>
</dbReference>
<dbReference type="EMBL" id="AFPZ01000016">
    <property type="protein sequence ID" value="EGQ27471.1"/>
    <property type="molecule type" value="Genomic_DNA"/>
</dbReference>
<evidence type="ECO:0000313" key="2">
    <source>
        <dbReference type="Proteomes" id="UP000005316"/>
    </source>
</evidence>
<organism evidence="1 2">
    <name type="scientific">Sporosarcina newyorkensis 2681</name>
    <dbReference type="NCBI Taxonomy" id="1027292"/>
    <lineage>
        <taxon>Bacteria</taxon>
        <taxon>Bacillati</taxon>
        <taxon>Bacillota</taxon>
        <taxon>Bacilli</taxon>
        <taxon>Bacillales</taxon>
        <taxon>Caryophanaceae</taxon>
        <taxon>Sporosarcina</taxon>
    </lineage>
</organism>
<proteinExistence type="predicted"/>
<evidence type="ECO:0000313" key="1">
    <source>
        <dbReference type="EMBL" id="EGQ27471.1"/>
    </source>
</evidence>
<dbReference type="STRING" id="759851.SAMN04244570_2344"/>
<dbReference type="PANTHER" id="PTHR40061:SF1">
    <property type="entry name" value="SPORULATION PROTEIN YLMC-RELATED"/>
    <property type="match status" value="1"/>
</dbReference>
<dbReference type="Gene3D" id="2.30.30.240">
    <property type="entry name" value="PRC-barrel domain"/>
    <property type="match status" value="1"/>
</dbReference>
<dbReference type="InterPro" id="IPR014238">
    <property type="entry name" value="Spore_YlmC/YmxH"/>
</dbReference>
<dbReference type="NCBIfam" id="TIGR02888">
    <property type="entry name" value="spore_YlmC_YmxH"/>
    <property type="match status" value="1"/>
</dbReference>
<comment type="caution">
    <text evidence="1">The sequence shown here is derived from an EMBL/GenBank/DDBJ whole genome shotgun (WGS) entry which is preliminary data.</text>
</comment>
<dbReference type="PANTHER" id="PTHR40061">
    <property type="entry name" value="SPORULATION PROTEIN YLMC-RELATED"/>
    <property type="match status" value="1"/>
</dbReference>
<dbReference type="SUPFAM" id="SSF50346">
    <property type="entry name" value="PRC-barrel domain"/>
    <property type="match status" value="1"/>
</dbReference>